<dbReference type="InterPro" id="IPR013819">
    <property type="entry name" value="LipOase_C"/>
</dbReference>
<keyword evidence="1" id="KW-0479">Metal-binding</keyword>
<keyword evidence="2" id="KW-0223">Dioxygenase</keyword>
<reference evidence="6" key="1">
    <citation type="submission" date="2025-08" db="UniProtKB">
        <authorList>
            <consortium name="RefSeq"/>
        </authorList>
    </citation>
    <scope>IDENTIFICATION</scope>
    <source>
        <tissue evidence="6">Tentacle</tissue>
    </source>
</reference>
<dbReference type="Gene3D" id="1.20.245.10">
    <property type="entry name" value="Lipoxygenase-1, Domain 5"/>
    <property type="match status" value="1"/>
</dbReference>
<dbReference type="GO" id="GO:0046872">
    <property type="term" value="F:metal ion binding"/>
    <property type="evidence" value="ECO:0007669"/>
    <property type="project" value="UniProtKB-KW"/>
</dbReference>
<evidence type="ECO:0000256" key="2">
    <source>
        <dbReference type="ARBA" id="ARBA00022964"/>
    </source>
</evidence>
<dbReference type="InterPro" id="IPR036226">
    <property type="entry name" value="LipOase_C_sf"/>
</dbReference>
<evidence type="ECO:0000259" key="4">
    <source>
        <dbReference type="PROSITE" id="PS51393"/>
    </source>
</evidence>
<protein>
    <submittedName>
        <fullName evidence="6">Arachidonate 8S-lipoxygenase-like isoform X1</fullName>
    </submittedName>
</protein>
<accession>A0A6P8HGB1</accession>
<evidence type="ECO:0000313" key="5">
    <source>
        <dbReference type="Proteomes" id="UP000515163"/>
    </source>
</evidence>
<dbReference type="AlphaFoldDB" id="A0A6P8HGB1"/>
<gene>
    <name evidence="6" type="primary">LOC116292301</name>
</gene>
<dbReference type="GO" id="GO:0016702">
    <property type="term" value="F:oxidoreductase activity, acting on single donors with incorporation of molecular oxygen, incorporation of two atoms of oxygen"/>
    <property type="evidence" value="ECO:0007669"/>
    <property type="project" value="InterPro"/>
</dbReference>
<dbReference type="RefSeq" id="XP_031555444.1">
    <property type="nucleotide sequence ID" value="XM_031699584.1"/>
</dbReference>
<keyword evidence="3" id="KW-0560">Oxidoreductase</keyword>
<sequence>MVEPFLEGLSLQEAMDGNRIFMVNLEILSRLDHDQIPSPFALFFLNGKKNLMPIAIQLFQQKGDDNPVFLPSDPWYTWSLVKMWYNNAEAQYHRACSLIGYTHLFIEAVAVATHRNLSPSHPVFRLLAPFIRDVIPLNCFELNELLAPGSWVDKVTTLGSQGTLNLLSLGWQEWRLDVQGCLPKDLSTRGVDNPEVLPDYPYRDDSLPLYHSIENLVRTIVYNRYLDPDILRNDSELSAWSRELASDGSDGCSIKGIPGDGLISTPDELVLVLTSIIFVSTVGHSAVNTPQYEEYGYLPNYPAVLRGSPPRDKSWREESAILACLPSKSVSLDIMLITKLLSEKHSYGLSNLGAQYMYHPDDVKAWERFIDDLRGIAHTIQDNNRKRSTVYDYINPIKTLWLDVWHGQTER</sequence>
<name>A0A6P8HGB1_ACTTE</name>
<evidence type="ECO:0000313" key="6">
    <source>
        <dbReference type="RefSeq" id="XP_031555444.1"/>
    </source>
</evidence>
<evidence type="ECO:0000256" key="3">
    <source>
        <dbReference type="ARBA" id="ARBA00023002"/>
    </source>
</evidence>
<dbReference type="GeneID" id="116292301"/>
<organism evidence="5 6">
    <name type="scientific">Actinia tenebrosa</name>
    <name type="common">Australian red waratah sea anemone</name>
    <dbReference type="NCBI Taxonomy" id="6105"/>
    <lineage>
        <taxon>Eukaryota</taxon>
        <taxon>Metazoa</taxon>
        <taxon>Cnidaria</taxon>
        <taxon>Anthozoa</taxon>
        <taxon>Hexacorallia</taxon>
        <taxon>Actiniaria</taxon>
        <taxon>Actiniidae</taxon>
        <taxon>Actinia</taxon>
    </lineage>
</organism>
<dbReference type="PROSITE" id="PS51393">
    <property type="entry name" value="LIPOXYGENASE_3"/>
    <property type="match status" value="1"/>
</dbReference>
<evidence type="ECO:0000256" key="1">
    <source>
        <dbReference type="ARBA" id="ARBA00022723"/>
    </source>
</evidence>
<dbReference type="InterPro" id="IPR000907">
    <property type="entry name" value="LipOase"/>
</dbReference>
<dbReference type="KEGG" id="aten:116292301"/>
<dbReference type="SUPFAM" id="SSF48484">
    <property type="entry name" value="Lipoxigenase"/>
    <property type="match status" value="1"/>
</dbReference>
<dbReference type="Proteomes" id="UP000515163">
    <property type="component" value="Unplaced"/>
</dbReference>
<dbReference type="PANTHER" id="PTHR11771">
    <property type="entry name" value="LIPOXYGENASE"/>
    <property type="match status" value="1"/>
</dbReference>
<dbReference type="Pfam" id="PF00305">
    <property type="entry name" value="Lipoxygenase"/>
    <property type="match status" value="1"/>
</dbReference>
<keyword evidence="5" id="KW-1185">Reference proteome</keyword>
<dbReference type="GO" id="GO:0034440">
    <property type="term" value="P:lipid oxidation"/>
    <property type="evidence" value="ECO:0007669"/>
    <property type="project" value="InterPro"/>
</dbReference>
<dbReference type="OrthoDB" id="407298at2759"/>
<feature type="domain" description="Lipoxygenase" evidence="4">
    <location>
        <begin position="1"/>
        <end position="411"/>
    </location>
</feature>
<proteinExistence type="predicted"/>
<dbReference type="InParanoid" id="A0A6P8HGB1"/>
<dbReference type="Gene3D" id="3.10.450.60">
    <property type="match status" value="1"/>
</dbReference>